<feature type="chain" id="PRO_5013088329" description="Lipoprotein" evidence="2">
    <location>
        <begin position="23"/>
        <end position="117"/>
    </location>
</feature>
<evidence type="ECO:0000313" key="4">
    <source>
        <dbReference type="Proteomes" id="UP000184693"/>
    </source>
</evidence>
<feature type="region of interest" description="Disordered" evidence="1">
    <location>
        <begin position="89"/>
        <end position="117"/>
    </location>
</feature>
<feature type="signal peptide" evidence="2">
    <location>
        <begin position="1"/>
        <end position="22"/>
    </location>
</feature>
<sequence>MRNFQVAATAVVVALTTVLLTACGPDENSSASVGQSNAATSSVTPAATLSAPQTNLAATSPAWGASAALAGAATPGTSAASDSAVQSVEASLAGDSQQVTPVLRYAPGDGDQSGHSN</sequence>
<organism evidence="3 4">
    <name type="scientific">Paraburkholderia phenazinium</name>
    <dbReference type="NCBI Taxonomy" id="60549"/>
    <lineage>
        <taxon>Bacteria</taxon>
        <taxon>Pseudomonadati</taxon>
        <taxon>Pseudomonadota</taxon>
        <taxon>Betaproteobacteria</taxon>
        <taxon>Burkholderiales</taxon>
        <taxon>Burkholderiaceae</taxon>
        <taxon>Paraburkholderia</taxon>
    </lineage>
</organism>
<evidence type="ECO:0000256" key="2">
    <source>
        <dbReference type="SAM" id="SignalP"/>
    </source>
</evidence>
<reference evidence="3 4" key="1">
    <citation type="submission" date="2016-11" db="EMBL/GenBank/DDBJ databases">
        <authorList>
            <person name="Jaros S."/>
            <person name="Januszkiewicz K."/>
            <person name="Wedrychowicz H."/>
        </authorList>
    </citation>
    <scope>NUCLEOTIDE SEQUENCE [LARGE SCALE GENOMIC DNA]</scope>
    <source>
        <strain evidence="3 4">GAS86</strain>
    </source>
</reference>
<proteinExistence type="predicted"/>
<evidence type="ECO:0008006" key="5">
    <source>
        <dbReference type="Google" id="ProtNLM"/>
    </source>
</evidence>
<dbReference type="OrthoDB" id="9104366at2"/>
<accession>A0A1N6JVG7</accession>
<dbReference type="AlphaFoldDB" id="A0A1N6JVG7"/>
<keyword evidence="2" id="KW-0732">Signal</keyword>
<dbReference type="EMBL" id="FSRM01000002">
    <property type="protein sequence ID" value="SIO48026.1"/>
    <property type="molecule type" value="Genomic_DNA"/>
</dbReference>
<dbReference type="Proteomes" id="UP000184693">
    <property type="component" value="Unassembled WGS sequence"/>
</dbReference>
<protein>
    <recommendedName>
        <fullName evidence="5">Lipoprotein</fullName>
    </recommendedName>
</protein>
<dbReference type="PROSITE" id="PS51257">
    <property type="entry name" value="PROKAR_LIPOPROTEIN"/>
    <property type="match status" value="1"/>
</dbReference>
<evidence type="ECO:0000256" key="1">
    <source>
        <dbReference type="SAM" id="MobiDB-lite"/>
    </source>
</evidence>
<evidence type="ECO:0000313" key="3">
    <source>
        <dbReference type="EMBL" id="SIO48026.1"/>
    </source>
</evidence>
<feature type="region of interest" description="Disordered" evidence="1">
    <location>
        <begin position="26"/>
        <end position="45"/>
    </location>
</feature>
<name>A0A1N6JVG7_9BURK</name>
<feature type="compositionally biased region" description="Polar residues" evidence="1">
    <location>
        <begin position="27"/>
        <end position="45"/>
    </location>
</feature>
<gene>
    <name evidence="3" type="ORF">SAMN05444168_5102</name>
</gene>
<dbReference type="RefSeq" id="WP_074267125.1">
    <property type="nucleotide sequence ID" value="NZ_FSRM01000002.1"/>
</dbReference>
<feature type="compositionally biased region" description="Polar residues" evidence="1">
    <location>
        <begin position="89"/>
        <end position="100"/>
    </location>
</feature>